<evidence type="ECO:0000313" key="3">
    <source>
        <dbReference type="EMBL" id="KAK0610820.1"/>
    </source>
</evidence>
<dbReference type="Proteomes" id="UP001175000">
    <property type="component" value="Unassembled WGS sequence"/>
</dbReference>
<feature type="coiled-coil region" evidence="1">
    <location>
        <begin position="113"/>
        <end position="154"/>
    </location>
</feature>
<feature type="compositionally biased region" description="Low complexity" evidence="2">
    <location>
        <begin position="218"/>
        <end position="229"/>
    </location>
</feature>
<proteinExistence type="predicted"/>
<evidence type="ECO:0000256" key="2">
    <source>
        <dbReference type="SAM" id="MobiDB-lite"/>
    </source>
</evidence>
<feature type="compositionally biased region" description="Polar residues" evidence="2">
    <location>
        <begin position="35"/>
        <end position="48"/>
    </location>
</feature>
<name>A0AA39U394_9PEZI</name>
<feature type="compositionally biased region" description="Low complexity" evidence="2">
    <location>
        <begin position="49"/>
        <end position="58"/>
    </location>
</feature>
<feature type="region of interest" description="Disordered" evidence="2">
    <location>
        <begin position="1"/>
        <end position="58"/>
    </location>
</feature>
<dbReference type="InterPro" id="IPR008491">
    <property type="entry name" value="CDK5RAP3"/>
</dbReference>
<dbReference type="AlphaFoldDB" id="A0AA39U394"/>
<protein>
    <submittedName>
        <fullName evidence="3">Uncharacterized protein</fullName>
    </submittedName>
</protein>
<evidence type="ECO:0000313" key="4">
    <source>
        <dbReference type="Proteomes" id="UP001175000"/>
    </source>
</evidence>
<comment type="caution">
    <text evidence="3">The sequence shown here is derived from an EMBL/GenBank/DDBJ whole genome shotgun (WGS) entry which is preliminary data.</text>
</comment>
<keyword evidence="4" id="KW-1185">Reference proteome</keyword>
<evidence type="ECO:0000256" key="1">
    <source>
        <dbReference type="SAM" id="Coils"/>
    </source>
</evidence>
<keyword evidence="1" id="KW-0175">Coiled coil</keyword>
<organism evidence="3 4">
    <name type="scientific">Immersiella caudata</name>
    <dbReference type="NCBI Taxonomy" id="314043"/>
    <lineage>
        <taxon>Eukaryota</taxon>
        <taxon>Fungi</taxon>
        <taxon>Dikarya</taxon>
        <taxon>Ascomycota</taxon>
        <taxon>Pezizomycotina</taxon>
        <taxon>Sordariomycetes</taxon>
        <taxon>Sordariomycetidae</taxon>
        <taxon>Sordariales</taxon>
        <taxon>Lasiosphaeriaceae</taxon>
        <taxon>Immersiella</taxon>
    </lineage>
</organism>
<sequence length="258" mass="28405">MASGPNILGKRAFDYGNDQPQKRRASNHPGDDVSTKSNPTANPNSNMETTASADATTKAAPAGADAMAAKLKLVHETIDKLTKKTTMHSVSIRSTTRIANGHVDSIQRLNGSEETFRREIRTLHEERKKTTEEISKLSEKLDLVAKENRELKLQIRAVISQNETISTVCDTLHNKNLYLTSEVESLKAIVDKLVHQRSEVKTYIDHQDDDLKEGGQAGQSQAEQNENNNDNSKIESAERGHAINAGYDSAEKCITVAV</sequence>
<reference evidence="3" key="1">
    <citation type="submission" date="2023-06" db="EMBL/GenBank/DDBJ databases">
        <title>Genome-scale phylogeny and comparative genomics of the fungal order Sordariales.</title>
        <authorList>
            <consortium name="Lawrence Berkeley National Laboratory"/>
            <person name="Hensen N."/>
            <person name="Bonometti L."/>
            <person name="Westerberg I."/>
            <person name="Brannstrom I.O."/>
            <person name="Guillou S."/>
            <person name="Cros-Aarteil S."/>
            <person name="Calhoun S."/>
            <person name="Haridas S."/>
            <person name="Kuo A."/>
            <person name="Mondo S."/>
            <person name="Pangilinan J."/>
            <person name="Riley R."/>
            <person name="Labutti K."/>
            <person name="Andreopoulos B."/>
            <person name="Lipzen A."/>
            <person name="Chen C."/>
            <person name="Yanf M."/>
            <person name="Daum C."/>
            <person name="Ng V."/>
            <person name="Clum A."/>
            <person name="Steindorff A."/>
            <person name="Ohm R."/>
            <person name="Martin F."/>
            <person name="Silar P."/>
            <person name="Natvig D."/>
            <person name="Lalanne C."/>
            <person name="Gautier V."/>
            <person name="Ament-Velasquez S.L."/>
            <person name="Kruys A."/>
            <person name="Hutchinson M.I."/>
            <person name="Powell A.J."/>
            <person name="Barry K."/>
            <person name="Miller A.N."/>
            <person name="Grigoriev I.V."/>
            <person name="Debuchy R."/>
            <person name="Gladieux P."/>
            <person name="Thoren M.H."/>
            <person name="Johannesson H."/>
        </authorList>
    </citation>
    <scope>NUCLEOTIDE SEQUENCE</scope>
    <source>
        <strain evidence="3">CBS 606.72</strain>
    </source>
</reference>
<dbReference type="Pfam" id="PF05600">
    <property type="entry name" value="CDK5RAP3"/>
    <property type="match status" value="1"/>
</dbReference>
<gene>
    <name evidence="3" type="ORF">B0T14DRAFT_500038</name>
</gene>
<accession>A0AA39U394</accession>
<dbReference type="EMBL" id="JAULSU010000007">
    <property type="protein sequence ID" value="KAK0610820.1"/>
    <property type="molecule type" value="Genomic_DNA"/>
</dbReference>
<feature type="region of interest" description="Disordered" evidence="2">
    <location>
        <begin position="207"/>
        <end position="240"/>
    </location>
</feature>